<evidence type="ECO:0000313" key="1">
    <source>
        <dbReference type="EMBL" id="PSR82816.1"/>
    </source>
</evidence>
<reference evidence="1 2" key="1">
    <citation type="submission" date="2018-02" db="EMBL/GenBank/DDBJ databases">
        <title>Genome sequence of the basidiomycete white-rot fungus Phlebia centrifuga.</title>
        <authorList>
            <person name="Granchi Z."/>
            <person name="Peng M."/>
            <person name="de Vries R.P."/>
            <person name="Hilden K."/>
            <person name="Makela M.R."/>
            <person name="Grigoriev I."/>
            <person name="Riley R."/>
        </authorList>
    </citation>
    <scope>NUCLEOTIDE SEQUENCE [LARGE SCALE GENOMIC DNA]</scope>
    <source>
        <strain evidence="1 2">FBCC195</strain>
    </source>
</reference>
<sequence length="61" mass="6926">MTCQDHQDVSGFEVHSHAALLQDEKNAGGVWGLGGRAKLLKYLRVLGHRRMTRDFQYINSI</sequence>
<proteinExistence type="predicted"/>
<keyword evidence="2" id="KW-1185">Reference proteome</keyword>
<dbReference type="EMBL" id="MLYV02000573">
    <property type="protein sequence ID" value="PSR82816.1"/>
    <property type="molecule type" value="Genomic_DNA"/>
</dbReference>
<gene>
    <name evidence="1" type="ORF">PHLCEN_2v5962</name>
</gene>
<comment type="caution">
    <text evidence="1">The sequence shown here is derived from an EMBL/GenBank/DDBJ whole genome shotgun (WGS) entry which is preliminary data.</text>
</comment>
<name>A0A2R6P0V5_9APHY</name>
<protein>
    <submittedName>
        <fullName evidence="1">Uncharacterized protein</fullName>
    </submittedName>
</protein>
<accession>A0A2R6P0V5</accession>
<organism evidence="1 2">
    <name type="scientific">Hermanssonia centrifuga</name>
    <dbReference type="NCBI Taxonomy" id="98765"/>
    <lineage>
        <taxon>Eukaryota</taxon>
        <taxon>Fungi</taxon>
        <taxon>Dikarya</taxon>
        <taxon>Basidiomycota</taxon>
        <taxon>Agaricomycotina</taxon>
        <taxon>Agaricomycetes</taxon>
        <taxon>Polyporales</taxon>
        <taxon>Meruliaceae</taxon>
        <taxon>Hermanssonia</taxon>
    </lineage>
</organism>
<dbReference type="Proteomes" id="UP000186601">
    <property type="component" value="Unassembled WGS sequence"/>
</dbReference>
<dbReference type="AlphaFoldDB" id="A0A2R6P0V5"/>
<evidence type="ECO:0000313" key="2">
    <source>
        <dbReference type="Proteomes" id="UP000186601"/>
    </source>
</evidence>